<dbReference type="RefSeq" id="WP_068367714.1">
    <property type="nucleotide sequence ID" value="NZ_KQ960173.1"/>
</dbReference>
<dbReference type="OrthoDB" id="1698055at2"/>
<reference evidence="2" key="1">
    <citation type="submission" date="2016-01" db="EMBL/GenBank/DDBJ databases">
        <authorList>
            <person name="Mitreva M."/>
            <person name="Pepin K.H."/>
            <person name="Mihindukulasuriya K.A."/>
            <person name="Fulton R."/>
            <person name="Fronick C."/>
            <person name="O'Laughlin M."/>
            <person name="Miner T."/>
            <person name="Herter B."/>
            <person name="Rosa B.A."/>
            <person name="Cordes M."/>
            <person name="Tomlinson C."/>
            <person name="Wollam A."/>
            <person name="Palsikar V.B."/>
            <person name="Mardis E.R."/>
            <person name="Wilson R.K."/>
        </authorList>
    </citation>
    <scope>NUCLEOTIDE SEQUENCE [LARGE SCALE GENOMIC DNA]</scope>
    <source>
        <strain evidence="2">DNF00729</strain>
    </source>
</reference>
<keyword evidence="2" id="KW-1185">Reference proteome</keyword>
<sequence>MTELRLTEQQQNYLLCFTEEHPSRTINDLSQIFNCSRPNAKKMLDRMVKAGILYKLKNDYFVTEIGEVIKRKLEDKKELISFTIQEIFGIESDRAKKFSEELIGDEDNAIGRFLSKKTKLFQFLPEPSQTVSEDFLLRILDRGTYPLYLTVYQQRVKEREAAIAKSMANRVFDHRAELVIDDAPHVVFKTQTLRKEHKGYIKQGLLKELIYQRGGESHSIAFKDRRAEIPLSVFGEWTYLGGGILASYTWFRSLAAINFSGHRGEANYLLVLNLAQC</sequence>
<dbReference type="EMBL" id="LSDG01000024">
    <property type="protein sequence ID" value="KXB66883.1"/>
    <property type="molecule type" value="Genomic_DNA"/>
</dbReference>
<dbReference type="SUPFAM" id="SSF46785">
    <property type="entry name" value="Winged helix' DNA-binding domain"/>
    <property type="match status" value="1"/>
</dbReference>
<dbReference type="Proteomes" id="UP000070442">
    <property type="component" value="Unassembled WGS sequence"/>
</dbReference>
<dbReference type="STRING" id="755172.HMPREF1863_00935"/>
<proteinExistence type="predicted"/>
<organism evidence="1 2">
    <name type="scientific">Aedoeadaptatus coxii</name>
    <dbReference type="NCBI Taxonomy" id="755172"/>
    <lineage>
        <taxon>Bacteria</taxon>
        <taxon>Bacillati</taxon>
        <taxon>Bacillota</taxon>
        <taxon>Tissierellia</taxon>
        <taxon>Tissierellales</taxon>
        <taxon>Peptoniphilaceae</taxon>
        <taxon>Aedoeadaptatus</taxon>
    </lineage>
</organism>
<dbReference type="AlphaFoldDB" id="A0A134AGP0"/>
<gene>
    <name evidence="1" type="ORF">HMPREF1863_00935</name>
</gene>
<protein>
    <submittedName>
        <fullName evidence="1">Uncharacterized protein</fullName>
    </submittedName>
</protein>
<name>A0A134AGP0_9FIRM</name>
<comment type="caution">
    <text evidence="1">The sequence shown here is derived from an EMBL/GenBank/DDBJ whole genome shotgun (WGS) entry which is preliminary data.</text>
</comment>
<evidence type="ECO:0000313" key="2">
    <source>
        <dbReference type="Proteomes" id="UP000070442"/>
    </source>
</evidence>
<evidence type="ECO:0000313" key="1">
    <source>
        <dbReference type="EMBL" id="KXB66883.1"/>
    </source>
</evidence>
<accession>A0A134AGP0</accession>
<dbReference type="Gene3D" id="1.10.10.10">
    <property type="entry name" value="Winged helix-like DNA-binding domain superfamily/Winged helix DNA-binding domain"/>
    <property type="match status" value="1"/>
</dbReference>
<dbReference type="InterPro" id="IPR036388">
    <property type="entry name" value="WH-like_DNA-bd_sf"/>
</dbReference>
<dbReference type="PATRIC" id="fig|755172.3.peg.893"/>
<dbReference type="InterPro" id="IPR036390">
    <property type="entry name" value="WH_DNA-bd_sf"/>
</dbReference>